<feature type="transmembrane region" description="Helical" evidence="5">
    <location>
        <begin position="445"/>
        <end position="469"/>
    </location>
</feature>
<dbReference type="PRINTS" id="PR01434">
    <property type="entry name" value="NADHDHGNASE5"/>
</dbReference>
<feature type="transmembrane region" description="Helical" evidence="5">
    <location>
        <begin position="161"/>
        <end position="182"/>
    </location>
</feature>
<dbReference type="eggNOG" id="COG1007">
    <property type="taxonomic scope" value="Bacteria"/>
</dbReference>
<dbReference type="GO" id="GO:0042773">
    <property type="term" value="P:ATP synthesis coupled electron transport"/>
    <property type="evidence" value="ECO:0007669"/>
    <property type="project" value="InterPro"/>
</dbReference>
<dbReference type="GO" id="GO:0050136">
    <property type="term" value="F:NADH dehydrogenase (quinone) (non-electrogenic) activity"/>
    <property type="evidence" value="ECO:0007669"/>
    <property type="project" value="UniProtKB-UniRule"/>
</dbReference>
<dbReference type="GO" id="GO:0005886">
    <property type="term" value="C:plasma membrane"/>
    <property type="evidence" value="ECO:0007669"/>
    <property type="project" value="UniProtKB-SubCell"/>
</dbReference>
<dbReference type="GO" id="GO:0048038">
    <property type="term" value="F:quinone binding"/>
    <property type="evidence" value="ECO:0007669"/>
    <property type="project" value="UniProtKB-KW"/>
</dbReference>
<evidence type="ECO:0000313" key="9">
    <source>
        <dbReference type="Proteomes" id="UP000009145"/>
    </source>
</evidence>
<dbReference type="Pfam" id="PF00361">
    <property type="entry name" value="Proton_antipo_M"/>
    <property type="match status" value="1"/>
</dbReference>
<proteinExistence type="inferred from homology"/>
<dbReference type="HAMAP" id="MF_00445">
    <property type="entry name" value="NDH1_NuoN_1"/>
    <property type="match status" value="1"/>
</dbReference>
<comment type="subcellular location">
    <subcellularLocation>
        <location evidence="5">Cell inner membrane</location>
        <topology evidence="5">Multi-pass membrane protein</topology>
    </subcellularLocation>
    <subcellularLocation>
        <location evidence="1">Endomembrane system</location>
        <topology evidence="1">Multi-pass membrane protein</topology>
    </subcellularLocation>
    <subcellularLocation>
        <location evidence="6">Membrane</location>
        <topology evidence="6">Multi-pass membrane protein</topology>
    </subcellularLocation>
</comment>
<keyword evidence="3 5" id="KW-1133">Transmembrane helix</keyword>
<dbReference type="HOGENOM" id="CLU_007100_1_3_6"/>
<name>I1YHF7_METFJ</name>
<protein>
    <recommendedName>
        <fullName evidence="5">NADH-quinone oxidoreductase subunit N</fullName>
        <ecNumber evidence="5">7.1.1.-</ecNumber>
    </recommendedName>
    <alternativeName>
        <fullName evidence="5">NADH dehydrogenase I subunit N</fullName>
    </alternativeName>
    <alternativeName>
        <fullName evidence="5">NDH-1 subunit N</fullName>
    </alternativeName>
</protein>
<feature type="transmembrane region" description="Helical" evidence="5">
    <location>
        <begin position="202"/>
        <end position="229"/>
    </location>
</feature>
<dbReference type="NCBIfam" id="TIGR01770">
    <property type="entry name" value="NDH_I_N"/>
    <property type="match status" value="1"/>
</dbReference>
<keyword evidence="5" id="KW-0874">Quinone</keyword>
<keyword evidence="5" id="KW-0997">Cell inner membrane</keyword>
<dbReference type="GO" id="GO:0012505">
    <property type="term" value="C:endomembrane system"/>
    <property type="evidence" value="ECO:0007669"/>
    <property type="project" value="UniProtKB-SubCell"/>
</dbReference>
<keyword evidence="5" id="KW-0520">NAD</keyword>
<feature type="transmembrane region" description="Helical" evidence="5">
    <location>
        <begin position="273"/>
        <end position="292"/>
    </location>
</feature>
<evidence type="ECO:0000256" key="1">
    <source>
        <dbReference type="ARBA" id="ARBA00004127"/>
    </source>
</evidence>
<evidence type="ECO:0000256" key="2">
    <source>
        <dbReference type="ARBA" id="ARBA00022692"/>
    </source>
</evidence>
<feature type="transmembrane region" description="Helical" evidence="5">
    <location>
        <begin position="326"/>
        <end position="348"/>
    </location>
</feature>
<keyword evidence="4 5" id="KW-0472">Membrane</keyword>
<dbReference type="InterPro" id="IPR001750">
    <property type="entry name" value="ND/Mrp_TM"/>
</dbReference>
<keyword evidence="2 5" id="KW-0812">Transmembrane</keyword>
<comment type="catalytic activity">
    <reaction evidence="5">
        <text>a quinone + NADH + 5 H(+)(in) = a quinol + NAD(+) + 4 H(+)(out)</text>
        <dbReference type="Rhea" id="RHEA:57888"/>
        <dbReference type="ChEBI" id="CHEBI:15378"/>
        <dbReference type="ChEBI" id="CHEBI:24646"/>
        <dbReference type="ChEBI" id="CHEBI:57540"/>
        <dbReference type="ChEBI" id="CHEBI:57945"/>
        <dbReference type="ChEBI" id="CHEBI:132124"/>
    </reaction>
</comment>
<evidence type="ECO:0000256" key="4">
    <source>
        <dbReference type="ARBA" id="ARBA00023136"/>
    </source>
</evidence>
<feature type="transmembrane region" description="Helical" evidence="5">
    <location>
        <begin position="241"/>
        <end position="261"/>
    </location>
</feature>
<feature type="domain" description="NADH:quinone oxidoreductase/Mrp antiporter transmembrane" evidence="7">
    <location>
        <begin position="127"/>
        <end position="417"/>
    </location>
</feature>
<evidence type="ECO:0000256" key="5">
    <source>
        <dbReference type="HAMAP-Rule" id="MF_00445"/>
    </source>
</evidence>
<keyword evidence="5" id="KW-0813">Transport</keyword>
<feature type="transmembrane region" description="Helical" evidence="5">
    <location>
        <begin position="369"/>
        <end position="391"/>
    </location>
</feature>
<accession>I1YHF7</accession>
<feature type="transmembrane region" description="Helical" evidence="5">
    <location>
        <begin position="15"/>
        <end position="33"/>
    </location>
</feature>
<dbReference type="EC" id="7.1.1.-" evidence="5"/>
<comment type="function">
    <text evidence="5">NDH-1 shuttles electrons from NADH, via FMN and iron-sulfur (Fe-S) centers, to quinones in the respiratory chain. The immediate electron acceptor for the enzyme in this species is believed to be ubiquinone. Couples the redox reaction to proton translocation (for every two electrons transferred, four hydrogen ions are translocated across the cytoplasmic membrane), and thus conserves the redox energy in a proton gradient.</text>
</comment>
<dbReference type="GO" id="GO:0008137">
    <property type="term" value="F:NADH dehydrogenase (ubiquinone) activity"/>
    <property type="evidence" value="ECO:0007669"/>
    <property type="project" value="InterPro"/>
</dbReference>
<reference evidence="8 9" key="1">
    <citation type="journal article" date="2012" name="J. Bacteriol.">
        <title>Complete genome sequences of Methylophaga sp. strain JAM1 and Methylophaga sp. strain JAM7.</title>
        <authorList>
            <person name="Villeneuve C."/>
            <person name="Martineau C."/>
            <person name="Mauffrey F."/>
            <person name="Villemur R."/>
        </authorList>
    </citation>
    <scope>NUCLEOTIDE SEQUENCE [LARGE SCALE GENOMIC DNA]</scope>
    <source>
        <strain evidence="8 9">JAM7</strain>
    </source>
</reference>
<dbReference type="STRING" id="754477.Q7C_1197"/>
<feature type="transmembrane region" description="Helical" evidence="5">
    <location>
        <begin position="403"/>
        <end position="424"/>
    </location>
</feature>
<keyword evidence="8" id="KW-0560">Oxidoreductase</keyword>
<keyword evidence="9" id="KW-1185">Reference proteome</keyword>
<feature type="transmembrane region" description="Helical" evidence="5">
    <location>
        <begin position="45"/>
        <end position="65"/>
    </location>
</feature>
<keyword evidence="5" id="KW-1278">Translocase</keyword>
<evidence type="ECO:0000256" key="6">
    <source>
        <dbReference type="RuleBase" id="RU000320"/>
    </source>
</evidence>
<dbReference type="PATRIC" id="fig|754477.3.peg.1177"/>
<dbReference type="AlphaFoldDB" id="I1YHF7"/>
<dbReference type="RefSeq" id="WP_014703770.1">
    <property type="nucleotide sequence ID" value="NC_017856.1"/>
</dbReference>
<dbReference type="Proteomes" id="UP000009145">
    <property type="component" value="Chromosome"/>
</dbReference>
<dbReference type="KEGG" id="mec:Q7C_1197"/>
<evidence type="ECO:0000259" key="7">
    <source>
        <dbReference type="Pfam" id="PF00361"/>
    </source>
</evidence>
<feature type="transmembrane region" description="Helical" evidence="5">
    <location>
        <begin position="130"/>
        <end position="149"/>
    </location>
</feature>
<keyword evidence="5 8" id="KW-0830">Ubiquinone</keyword>
<comment type="subunit">
    <text evidence="5">NDH-1 is composed of 14 different subunits. Subunits NuoA, H, J, K, L, M, N constitute the membrane sector of the complex.</text>
</comment>
<dbReference type="PANTHER" id="PTHR22773">
    <property type="entry name" value="NADH DEHYDROGENASE"/>
    <property type="match status" value="1"/>
</dbReference>
<dbReference type="NCBIfam" id="NF004442">
    <property type="entry name" value="PRK05777.1-5"/>
    <property type="match status" value="1"/>
</dbReference>
<organism evidence="8 9">
    <name type="scientific">Methylophaga frappieri (strain ATCC BAA-2434 / DSM 25690 / JAM7)</name>
    <dbReference type="NCBI Taxonomy" id="754477"/>
    <lineage>
        <taxon>Bacteria</taxon>
        <taxon>Pseudomonadati</taxon>
        <taxon>Pseudomonadota</taxon>
        <taxon>Gammaproteobacteria</taxon>
        <taxon>Thiotrichales</taxon>
        <taxon>Piscirickettsiaceae</taxon>
        <taxon>Methylophaga</taxon>
    </lineage>
</organism>
<feature type="transmembrane region" description="Helical" evidence="5">
    <location>
        <begin position="299"/>
        <end position="320"/>
    </location>
</feature>
<gene>
    <name evidence="5" type="primary">nuoN</name>
    <name evidence="8" type="ordered locus">Q7C_1197</name>
</gene>
<feature type="transmembrane region" description="Helical" evidence="5">
    <location>
        <begin position="77"/>
        <end position="95"/>
    </location>
</feature>
<sequence length="477" mass="51540">MPFQVANMSFALPEIWLLSMACVVLLVVAYGGNKRINLVSGLSQLTLLSTAVLVYLDLGQTGLSFSGNYIKDPLSDLLKLAITLINMPVLAYCRGYLQDRNLRSGEFYVLALFSTLGMLVMVSGHTMLTLYLGLELMSLCLYAMVAMHRESSIATEAAMKYFILGALASGMLLYGMSMIYGVTGSLVLSEIAIAVSASSAELTVLSFALVFIIIGIGFKFGAVPFHMWLPDVYHGAPTAMTLFLATAPKLAAFALLIRLLVDGLGSLHAQWQDMIILLAVLSMLVGNLLAIAQTNLKRMLAYSTISHVGFLFLGIVSGTAEGYAAGLFYALIYALMTAGGFGMILLMSRQGFEAEQISDYSGLASQRPWLALMMLLLMFSMAGIPPLAGFYAKLTVIKSVIDVNLLTVAIFAVLMSVVGAFYYLRMIKVMYFDKPLNELTVVRPTGTSVLLSANGLFVLGLGLFPGWLISLCNSIFV</sequence>
<dbReference type="EMBL" id="CP003380">
    <property type="protein sequence ID" value="AFJ02350.1"/>
    <property type="molecule type" value="Genomic_DNA"/>
</dbReference>
<feature type="transmembrane region" description="Helical" evidence="5">
    <location>
        <begin position="107"/>
        <end position="124"/>
    </location>
</feature>
<dbReference type="InterPro" id="IPR010096">
    <property type="entry name" value="NADH-Q_OxRdtase_suN/2"/>
</dbReference>
<comment type="similarity">
    <text evidence="5">Belongs to the complex I subunit 2 family.</text>
</comment>
<evidence type="ECO:0000313" key="8">
    <source>
        <dbReference type="EMBL" id="AFJ02350.1"/>
    </source>
</evidence>
<dbReference type="OrthoDB" id="9768329at2"/>
<keyword evidence="5" id="KW-1003">Cell membrane</keyword>
<evidence type="ECO:0000256" key="3">
    <source>
        <dbReference type="ARBA" id="ARBA00022989"/>
    </source>
</evidence>